<dbReference type="Proteomes" id="UP000749040">
    <property type="component" value="Unassembled WGS sequence"/>
</dbReference>
<dbReference type="InterPro" id="IPR009061">
    <property type="entry name" value="DNA-bd_dom_put_sf"/>
</dbReference>
<sequence>MAVTFPNPDTIEVHFAQLHQGGQIGDIEEAARAAGVKPVTIRVWVNRGKVEPIVRGDGRDLFHIPTIIEASKSRPGRRWHTTATAA</sequence>
<keyword evidence="3" id="KW-1185">Reference proteome</keyword>
<comment type="caution">
    <text evidence="2">The sequence shown here is derived from an EMBL/GenBank/DDBJ whole genome shotgun (WGS) entry which is preliminary data.</text>
</comment>
<evidence type="ECO:0000259" key="1">
    <source>
        <dbReference type="Pfam" id="PF13411"/>
    </source>
</evidence>
<dbReference type="InterPro" id="IPR000551">
    <property type="entry name" value="MerR-type_HTH_dom"/>
</dbReference>
<dbReference type="SUPFAM" id="SSF46955">
    <property type="entry name" value="Putative DNA-binding domain"/>
    <property type="match status" value="1"/>
</dbReference>
<protein>
    <submittedName>
        <fullName evidence="2">MerR family transcriptional regulator</fullName>
    </submittedName>
</protein>
<dbReference type="RefSeq" id="WP_205363559.1">
    <property type="nucleotide sequence ID" value="NZ_JADKYB010000030.1"/>
</dbReference>
<gene>
    <name evidence="2" type="ORF">ITX44_36550</name>
</gene>
<feature type="domain" description="HTH merR-type" evidence="1">
    <location>
        <begin position="27"/>
        <end position="59"/>
    </location>
</feature>
<accession>A0ABS2U2Z8</accession>
<reference evidence="2 3" key="1">
    <citation type="submission" date="2021-01" db="EMBL/GenBank/DDBJ databases">
        <title>Streptomyces acididurans sp. nov., isolated from a peat swamp forest soil.</title>
        <authorList>
            <person name="Chantavorakit T."/>
            <person name="Duangmal K."/>
        </authorList>
    </citation>
    <scope>NUCLEOTIDE SEQUENCE [LARGE SCALE GENOMIC DNA]</scope>
    <source>
        <strain evidence="2 3">KK5PA1</strain>
    </source>
</reference>
<evidence type="ECO:0000313" key="2">
    <source>
        <dbReference type="EMBL" id="MBM9509974.1"/>
    </source>
</evidence>
<organism evidence="2 3">
    <name type="scientific">Actinacidiphila acididurans</name>
    <dbReference type="NCBI Taxonomy" id="2784346"/>
    <lineage>
        <taxon>Bacteria</taxon>
        <taxon>Bacillati</taxon>
        <taxon>Actinomycetota</taxon>
        <taxon>Actinomycetes</taxon>
        <taxon>Kitasatosporales</taxon>
        <taxon>Streptomycetaceae</taxon>
        <taxon>Actinacidiphila</taxon>
    </lineage>
</organism>
<dbReference type="Pfam" id="PF13411">
    <property type="entry name" value="MerR_1"/>
    <property type="match status" value="1"/>
</dbReference>
<evidence type="ECO:0000313" key="3">
    <source>
        <dbReference type="Proteomes" id="UP000749040"/>
    </source>
</evidence>
<name>A0ABS2U2Z8_9ACTN</name>
<proteinExistence type="predicted"/>
<dbReference type="EMBL" id="JADKYB010000030">
    <property type="protein sequence ID" value="MBM9509974.1"/>
    <property type="molecule type" value="Genomic_DNA"/>
</dbReference>